<feature type="non-terminal residue" evidence="1">
    <location>
        <position position="305"/>
    </location>
</feature>
<dbReference type="Proteomes" id="UP000789702">
    <property type="component" value="Unassembled WGS sequence"/>
</dbReference>
<evidence type="ECO:0000313" key="2">
    <source>
        <dbReference type="Proteomes" id="UP000789702"/>
    </source>
</evidence>
<protein>
    <submittedName>
        <fullName evidence="1">11993_t:CDS:1</fullName>
    </submittedName>
</protein>
<evidence type="ECO:0000313" key="1">
    <source>
        <dbReference type="EMBL" id="CAG8608640.1"/>
    </source>
</evidence>
<sequence>MILETSFQPRIYNIAERRNYTANFASNDYETNFLNKGTPLVIDNGSYQCRVGWATDNSPRLQFDNLVSKYKDRKLNQSVLLVGNDVYTDATAKTNAKSAFDGNVVYNFETMESVLDYIFIKLGINTDRVNHPILMTEPVCNPSHSRKLMSELLFECYRVPSVCYGIDALFSFHCNGLSSDEGGIVISSGHTTTHVIPVFGRSVLGQTKRISYGGLTSTDYMLKLMQLKYPTFPTKMTVNQAQANEKSEEELARAEERRQEQARRLKEQAAKLRHQKLKDLESTLEFYMEIKTSKSSMKKAEFIVW</sequence>
<gene>
    <name evidence="1" type="ORF">DHETER_LOCUS7540</name>
</gene>
<dbReference type="EMBL" id="CAJVPU010010769">
    <property type="protein sequence ID" value="CAG8608640.1"/>
    <property type="molecule type" value="Genomic_DNA"/>
</dbReference>
<proteinExistence type="predicted"/>
<reference evidence="1" key="1">
    <citation type="submission" date="2021-06" db="EMBL/GenBank/DDBJ databases">
        <authorList>
            <person name="Kallberg Y."/>
            <person name="Tangrot J."/>
            <person name="Rosling A."/>
        </authorList>
    </citation>
    <scope>NUCLEOTIDE SEQUENCE</scope>
    <source>
        <strain evidence="1">IL203A</strain>
    </source>
</reference>
<keyword evidence="2" id="KW-1185">Reference proteome</keyword>
<accession>A0ACA9MSL0</accession>
<comment type="caution">
    <text evidence="1">The sequence shown here is derived from an EMBL/GenBank/DDBJ whole genome shotgun (WGS) entry which is preliminary data.</text>
</comment>
<organism evidence="1 2">
    <name type="scientific">Dentiscutata heterogama</name>
    <dbReference type="NCBI Taxonomy" id="1316150"/>
    <lineage>
        <taxon>Eukaryota</taxon>
        <taxon>Fungi</taxon>
        <taxon>Fungi incertae sedis</taxon>
        <taxon>Mucoromycota</taxon>
        <taxon>Glomeromycotina</taxon>
        <taxon>Glomeromycetes</taxon>
        <taxon>Diversisporales</taxon>
        <taxon>Gigasporaceae</taxon>
        <taxon>Dentiscutata</taxon>
    </lineage>
</organism>
<name>A0ACA9MSL0_9GLOM</name>